<evidence type="ECO:0000313" key="1">
    <source>
        <dbReference type="EMBL" id="RAL52506.1"/>
    </source>
</evidence>
<organism evidence="1 2">
    <name type="scientific">Cuscuta australis</name>
    <dbReference type="NCBI Taxonomy" id="267555"/>
    <lineage>
        <taxon>Eukaryota</taxon>
        <taxon>Viridiplantae</taxon>
        <taxon>Streptophyta</taxon>
        <taxon>Embryophyta</taxon>
        <taxon>Tracheophyta</taxon>
        <taxon>Spermatophyta</taxon>
        <taxon>Magnoliopsida</taxon>
        <taxon>eudicotyledons</taxon>
        <taxon>Gunneridae</taxon>
        <taxon>Pentapetalae</taxon>
        <taxon>asterids</taxon>
        <taxon>lamiids</taxon>
        <taxon>Solanales</taxon>
        <taxon>Convolvulaceae</taxon>
        <taxon>Cuscuteae</taxon>
        <taxon>Cuscuta</taxon>
        <taxon>Cuscuta subgen. Grammica</taxon>
        <taxon>Cuscuta sect. Cleistogrammica</taxon>
    </lineage>
</organism>
<evidence type="ECO:0000313" key="2">
    <source>
        <dbReference type="Proteomes" id="UP000249390"/>
    </source>
</evidence>
<comment type="caution">
    <text evidence="1">The sequence shown here is derived from an EMBL/GenBank/DDBJ whole genome shotgun (WGS) entry which is preliminary data.</text>
</comment>
<accession>A0A328E4X3</accession>
<keyword evidence="2" id="KW-1185">Reference proteome</keyword>
<protein>
    <submittedName>
        <fullName evidence="1">Uncharacterized protein</fullName>
    </submittedName>
</protein>
<dbReference type="EMBL" id="NQVE01000034">
    <property type="protein sequence ID" value="RAL52506.1"/>
    <property type="molecule type" value="Genomic_DNA"/>
</dbReference>
<gene>
    <name evidence="1" type="ORF">DM860_007363</name>
</gene>
<proteinExistence type="predicted"/>
<reference evidence="1 2" key="1">
    <citation type="submission" date="2018-06" db="EMBL/GenBank/DDBJ databases">
        <title>The Genome of Cuscuta australis (Dodder) Provides Insight into the Evolution of Plant Parasitism.</title>
        <authorList>
            <person name="Liu H."/>
        </authorList>
    </citation>
    <scope>NUCLEOTIDE SEQUENCE [LARGE SCALE GENOMIC DNA]</scope>
    <source>
        <strain evidence="2">cv. Yunnan</strain>
        <tissue evidence="1">Vines</tissue>
    </source>
</reference>
<name>A0A328E4X3_9ASTE</name>
<dbReference type="Proteomes" id="UP000249390">
    <property type="component" value="Unassembled WGS sequence"/>
</dbReference>
<dbReference type="AlphaFoldDB" id="A0A328E4X3"/>
<sequence>MAPNRVSLNRLHAARHQDTVKLHLLHHYDLKLRKSGKHSLCPRIKFQDEQKDRAWVLVKIVGFEVLNNLVHGVIHHREDIQIPQAFNSNVDQPLLFEIEVKLSELTLNEKNFIVEQIITGKKILAHSTTESTTTQESVKSKACKSMNEQVDVSPCKNNTKDDAFKYQETDANPSTSSIKMKISVQKEIQSECRDSERVKHVYRLT</sequence>